<protein>
    <submittedName>
        <fullName evidence="2">YbbR domain-containing protein</fullName>
    </submittedName>
</protein>
<evidence type="ECO:0000313" key="2">
    <source>
        <dbReference type="EMBL" id="MBB6480806.1"/>
    </source>
</evidence>
<accession>A0A841RAR6</accession>
<dbReference type="Pfam" id="PF07949">
    <property type="entry name" value="YbbR"/>
    <property type="match status" value="2"/>
</dbReference>
<dbReference type="AlphaFoldDB" id="A0A841RAR6"/>
<gene>
    <name evidence="2" type="ORF">HNR50_002479</name>
</gene>
<keyword evidence="3" id="KW-1185">Reference proteome</keyword>
<keyword evidence="1" id="KW-1133">Transmembrane helix</keyword>
<sequence>MLKRSFFLHLVDNWPVKVLSLFAAIVLFALYRINTLEERFFTLPLQVLINENYVAVDNTVEKVRVRIRGNQEEIYSVLEEDIEVYIDLKSRTIEGEFQAPILIRKSGSALNVKNLEINVDPINARTHLEKKLTRSIPVQPKLSGFPLAGYEMEQYLVTPSQVTVTGPRSQVEDLQFIPTEDIDLMGRYEDFSVRSRLIHVSDDISFLAGDVIEFSGFISEKILIRAISDIDIVVVDLADNLLINELLPDATIQIQGTQQRMDRVKLQNLQFTVDCSRIRLPGKYTLPVMVEVPDDLTVLSYSPTRVEISVINISETDGAGQ</sequence>
<keyword evidence="1" id="KW-0812">Transmembrane</keyword>
<dbReference type="RefSeq" id="WP_184747065.1">
    <property type="nucleotide sequence ID" value="NZ_JACHGJ010000004.1"/>
</dbReference>
<proteinExistence type="predicted"/>
<evidence type="ECO:0000256" key="1">
    <source>
        <dbReference type="SAM" id="Phobius"/>
    </source>
</evidence>
<keyword evidence="1" id="KW-0472">Membrane</keyword>
<dbReference type="InterPro" id="IPR053154">
    <property type="entry name" value="c-di-AMP_regulator"/>
</dbReference>
<feature type="transmembrane region" description="Helical" evidence="1">
    <location>
        <begin position="14"/>
        <end position="31"/>
    </location>
</feature>
<dbReference type="InterPro" id="IPR012505">
    <property type="entry name" value="YbbR"/>
</dbReference>
<name>A0A841RAR6_9SPIO</name>
<dbReference type="Gene3D" id="2.170.120.40">
    <property type="entry name" value="YbbR-like domain"/>
    <property type="match status" value="1"/>
</dbReference>
<dbReference type="Proteomes" id="UP000587760">
    <property type="component" value="Unassembled WGS sequence"/>
</dbReference>
<dbReference type="EMBL" id="JACHGJ010000004">
    <property type="protein sequence ID" value="MBB6480806.1"/>
    <property type="molecule type" value="Genomic_DNA"/>
</dbReference>
<dbReference type="PANTHER" id="PTHR37804">
    <property type="entry name" value="CDAA REGULATORY PROTEIN CDAR"/>
    <property type="match status" value="1"/>
</dbReference>
<dbReference type="Gene3D" id="2.170.120.30">
    <property type="match status" value="2"/>
</dbReference>
<comment type="caution">
    <text evidence="2">The sequence shown here is derived from an EMBL/GenBank/DDBJ whole genome shotgun (WGS) entry which is preliminary data.</text>
</comment>
<evidence type="ECO:0000313" key="3">
    <source>
        <dbReference type="Proteomes" id="UP000587760"/>
    </source>
</evidence>
<organism evidence="2 3">
    <name type="scientific">Spirochaeta isovalerica</name>
    <dbReference type="NCBI Taxonomy" id="150"/>
    <lineage>
        <taxon>Bacteria</taxon>
        <taxon>Pseudomonadati</taxon>
        <taxon>Spirochaetota</taxon>
        <taxon>Spirochaetia</taxon>
        <taxon>Spirochaetales</taxon>
        <taxon>Spirochaetaceae</taxon>
        <taxon>Spirochaeta</taxon>
    </lineage>
</organism>
<dbReference type="PANTHER" id="PTHR37804:SF1">
    <property type="entry name" value="CDAA REGULATORY PROTEIN CDAR"/>
    <property type="match status" value="1"/>
</dbReference>
<reference evidence="2 3" key="1">
    <citation type="submission" date="2020-08" db="EMBL/GenBank/DDBJ databases">
        <title>Genomic Encyclopedia of Type Strains, Phase IV (KMG-IV): sequencing the most valuable type-strain genomes for metagenomic binning, comparative biology and taxonomic classification.</title>
        <authorList>
            <person name="Goeker M."/>
        </authorList>
    </citation>
    <scope>NUCLEOTIDE SEQUENCE [LARGE SCALE GENOMIC DNA]</scope>
    <source>
        <strain evidence="2 3">DSM 2461</strain>
    </source>
</reference>